<name>A0A8J3T6X4_9ACTN</name>
<gene>
    <name evidence="1" type="ORF">Pme01_00740</name>
</gene>
<organism evidence="1 2">
    <name type="scientific">Planosporangium mesophilum</name>
    <dbReference type="NCBI Taxonomy" id="689768"/>
    <lineage>
        <taxon>Bacteria</taxon>
        <taxon>Bacillati</taxon>
        <taxon>Actinomycetota</taxon>
        <taxon>Actinomycetes</taxon>
        <taxon>Micromonosporales</taxon>
        <taxon>Micromonosporaceae</taxon>
        <taxon>Planosporangium</taxon>
    </lineage>
</organism>
<accession>A0A8J3T6X4</accession>
<reference evidence="1" key="1">
    <citation type="submission" date="2021-01" db="EMBL/GenBank/DDBJ databases">
        <title>Whole genome shotgun sequence of Planosporangium mesophilum NBRC 109066.</title>
        <authorList>
            <person name="Komaki H."/>
            <person name="Tamura T."/>
        </authorList>
    </citation>
    <scope>NUCLEOTIDE SEQUENCE</scope>
    <source>
        <strain evidence="1">NBRC 109066</strain>
    </source>
</reference>
<comment type="caution">
    <text evidence="1">The sequence shown here is derived from an EMBL/GenBank/DDBJ whole genome shotgun (WGS) entry which is preliminary data.</text>
</comment>
<protein>
    <submittedName>
        <fullName evidence="1">Membrane protein</fullName>
    </submittedName>
</protein>
<dbReference type="Pfam" id="PF11452">
    <property type="entry name" value="DUF3000"/>
    <property type="match status" value="1"/>
</dbReference>
<dbReference type="InterPro" id="IPR021555">
    <property type="entry name" value="DUF3000"/>
</dbReference>
<dbReference type="EMBL" id="BOON01000001">
    <property type="protein sequence ID" value="GII20477.1"/>
    <property type="molecule type" value="Genomic_DNA"/>
</dbReference>
<evidence type="ECO:0000313" key="2">
    <source>
        <dbReference type="Proteomes" id="UP000599074"/>
    </source>
</evidence>
<dbReference type="AlphaFoldDB" id="A0A8J3T6X4"/>
<proteinExistence type="predicted"/>
<dbReference type="Proteomes" id="UP000599074">
    <property type="component" value="Unassembled WGS sequence"/>
</dbReference>
<evidence type="ECO:0000313" key="1">
    <source>
        <dbReference type="EMBL" id="GII20477.1"/>
    </source>
</evidence>
<sequence>MAPSTVPPEAFTRAVARLRGGQHRPEITLEEVSAPQRLAPFGYAMSGTVRRDGDEVATGRLILLYDPAGHEAWEGTMRLVTYVTAELEPELATDPLLPGVGWSWLVDALEANGAAYTTLAGTVTQTLSTRFGGLTGPPSSADVEIRASWTPLDEDLAVHLEGWCALLALTAGLPPPGVTALPEPRPPVPAARS</sequence>
<keyword evidence="2" id="KW-1185">Reference proteome</keyword>
<dbReference type="RefSeq" id="WP_168113219.1">
    <property type="nucleotide sequence ID" value="NZ_BOON01000001.1"/>
</dbReference>